<evidence type="ECO:0000313" key="1">
    <source>
        <dbReference type="EMBL" id="EEZ92943.1"/>
    </source>
</evidence>
<dbReference type="Proteomes" id="UP000009375">
    <property type="component" value="Unassembled WGS sequence"/>
</dbReference>
<dbReference type="EMBL" id="GG730045">
    <property type="protein sequence ID" value="EEZ92943.1"/>
    <property type="molecule type" value="Genomic_DNA"/>
</dbReference>
<name>D2EFD8_PARA4</name>
<gene>
    <name evidence="1" type="ORF">BJBARM4_0456</name>
</gene>
<protein>
    <submittedName>
        <fullName evidence="1">Uncharacterized protein</fullName>
    </submittedName>
</protein>
<dbReference type="AlphaFoldDB" id="D2EFD8"/>
<sequence length="163" mass="19012">MEDETKSLFRAELSRSGLSKSKISLLENKLLKSSFNSDKLVGGIASYGRNLDKSYRKVFYEKAVDTISQYSYTDTIDYLSSKLFSLDKERIMDTLEVLGKDYLSFYVNFIDLSYKHSKGIEFIDKLFSLDKLNEDNVKDLMKKDIEMKDIKELIPREIFSNLY</sequence>
<reference evidence="1 2" key="1">
    <citation type="journal article" date="2010" name="Proc. Natl. Acad. Sci. U.S.A.">
        <title>Enigmatic, ultrasmall, uncultivated Archaea.</title>
        <authorList>
            <person name="Baker B.J."/>
            <person name="Comolli L.R."/>
            <person name="Dick G.J."/>
            <person name="Hauser L.J."/>
            <person name="Hyatt D."/>
            <person name="Dill B.D."/>
            <person name="Land M.L."/>
            <person name="Verberkmoes N.C."/>
            <person name="Hettich R.L."/>
            <person name="Banfield J.F."/>
        </authorList>
    </citation>
    <scope>NUCLEOTIDE SEQUENCE [LARGE SCALE GENOMIC DNA]</scope>
</reference>
<organism evidence="1 2">
    <name type="scientific">Candidatus Parvarchaeum acidiphilum ARMAN-4</name>
    <dbReference type="NCBI Taxonomy" id="662760"/>
    <lineage>
        <taxon>Archaea</taxon>
        <taxon>Candidatus Parvarchaeota</taxon>
        <taxon>Candidatus Parvarchaeum</taxon>
    </lineage>
</organism>
<proteinExistence type="predicted"/>
<evidence type="ECO:0000313" key="2">
    <source>
        <dbReference type="Proteomes" id="UP000009375"/>
    </source>
</evidence>
<accession>D2EFD8</accession>